<dbReference type="eggNOG" id="COG3576">
    <property type="taxonomic scope" value="Bacteria"/>
</dbReference>
<protein>
    <submittedName>
        <fullName evidence="2">Pyridoxamine 5'-phosphate oxidase</fullName>
    </submittedName>
</protein>
<dbReference type="PANTHER" id="PTHR39336:SF1">
    <property type="entry name" value="PYRIDOXAMINE PHOSPHATE OXIDASE FAMILY PROTEIN (AFU_ORTHOLOGUE AFUA_6G11440)"/>
    <property type="match status" value="1"/>
</dbReference>
<dbReference type="InterPro" id="IPR011576">
    <property type="entry name" value="Pyridox_Oxase_N"/>
</dbReference>
<reference evidence="2 3" key="1">
    <citation type="submission" date="2016-06" db="EMBL/GenBank/DDBJ databases">
        <authorList>
            <person name="Kjaerup R.B."/>
            <person name="Dalgaard T.S."/>
            <person name="Juul-Madsen H.R."/>
        </authorList>
    </citation>
    <scope>NUCLEOTIDE SEQUENCE [LARGE SCALE GENOMIC DNA]</scope>
    <source>
        <strain evidence="2 3">1081914.2</strain>
    </source>
</reference>
<comment type="caution">
    <text evidence="2">The sequence shown here is derived from an EMBL/GenBank/DDBJ whole genome shotgun (WGS) entry which is preliminary data.</text>
</comment>
<dbReference type="SUPFAM" id="SSF50475">
    <property type="entry name" value="FMN-binding split barrel"/>
    <property type="match status" value="1"/>
</dbReference>
<evidence type="ECO:0000313" key="3">
    <source>
        <dbReference type="Proteomes" id="UP000093795"/>
    </source>
</evidence>
<gene>
    <name evidence="2" type="ORF">A9X01_12425</name>
</gene>
<dbReference type="EMBL" id="LZKQ01000045">
    <property type="protein sequence ID" value="OBI90165.1"/>
    <property type="molecule type" value="Genomic_DNA"/>
</dbReference>
<dbReference type="Proteomes" id="UP000093795">
    <property type="component" value="Unassembled WGS sequence"/>
</dbReference>
<dbReference type="AlphaFoldDB" id="A0A1A3CTK6"/>
<evidence type="ECO:0000313" key="2">
    <source>
        <dbReference type="EMBL" id="OBI90165.1"/>
    </source>
</evidence>
<dbReference type="InterPro" id="IPR012349">
    <property type="entry name" value="Split_barrel_FMN-bd"/>
</dbReference>
<organism evidence="2 3">
    <name type="scientific">Mycobacterium asiaticum</name>
    <dbReference type="NCBI Taxonomy" id="1790"/>
    <lineage>
        <taxon>Bacteria</taxon>
        <taxon>Bacillati</taxon>
        <taxon>Actinomycetota</taxon>
        <taxon>Actinomycetes</taxon>
        <taxon>Mycobacteriales</taxon>
        <taxon>Mycobacteriaceae</taxon>
        <taxon>Mycobacterium</taxon>
    </lineage>
</organism>
<dbReference type="Gene3D" id="2.30.110.10">
    <property type="entry name" value="Electron Transport, Fmn-binding Protein, Chain A"/>
    <property type="match status" value="1"/>
</dbReference>
<feature type="domain" description="Pyridoxamine 5'-phosphate oxidase N-terminal" evidence="1">
    <location>
        <begin position="9"/>
        <end position="130"/>
    </location>
</feature>
<proteinExistence type="predicted"/>
<dbReference type="OrthoDB" id="115989at2"/>
<name>A0A1A3CTK6_MYCAS</name>
<dbReference type="PANTHER" id="PTHR39336">
    <property type="entry name" value="PYRIDOXAMINE PHOSPHATE OXIDASE FAMILY PROTEIN (AFU_ORTHOLOGUE AFUA_6G11440)"/>
    <property type="match status" value="1"/>
</dbReference>
<dbReference type="Pfam" id="PF01243">
    <property type="entry name" value="PNPOx_N"/>
    <property type="match status" value="1"/>
</dbReference>
<accession>A0A1A3CTK6</accession>
<evidence type="ECO:0000259" key="1">
    <source>
        <dbReference type="Pfam" id="PF01243"/>
    </source>
</evidence>
<sequence>MAKEFSRIDDSLRDFIAEQAMFFVATAPTEGGRVNLSPKGYSDTFAVLDDHTVAYLDLFGSGVETIAHLRDNGRITIMFISFTRNSRILRLFGSGRVVRPDDSEFDRVRAHFDRLHPGVRAAIVVDLERIADACGFSVPYYELVDERPVLDTYHAKQPDEGYQRTVVRNRQSIDGLPGLDADHPLPPVVQ</sequence>